<comment type="caution">
    <text evidence="1">The sequence shown here is derived from an EMBL/GenBank/DDBJ whole genome shotgun (WGS) entry which is preliminary data.</text>
</comment>
<dbReference type="RefSeq" id="WP_139495176.1">
    <property type="nucleotide sequence ID" value="NZ_CAWORL010000018.1"/>
</dbReference>
<name>A0AAX2UP16_AERVE</name>
<organism evidence="1 2">
    <name type="scientific">Aeromonas veronii</name>
    <dbReference type="NCBI Taxonomy" id="654"/>
    <lineage>
        <taxon>Bacteria</taxon>
        <taxon>Pseudomonadati</taxon>
        <taxon>Pseudomonadota</taxon>
        <taxon>Gammaproteobacteria</taxon>
        <taxon>Aeromonadales</taxon>
        <taxon>Aeromonadaceae</taxon>
        <taxon>Aeromonas</taxon>
    </lineage>
</organism>
<dbReference type="EMBL" id="PDXJ01000025">
    <property type="protein sequence ID" value="TND51975.1"/>
    <property type="molecule type" value="Genomic_DNA"/>
</dbReference>
<accession>A0AAX2UP16</accession>
<protein>
    <submittedName>
        <fullName evidence="1">Baseplate protein</fullName>
    </submittedName>
</protein>
<dbReference type="Proteomes" id="UP000796104">
    <property type="component" value="Unassembled WGS sequence"/>
</dbReference>
<reference evidence="1" key="2">
    <citation type="journal article" date="2019" name="PLoS ONE">
        <title>Identification and characterization of putative Aeromonas spp. T3SS effectors.</title>
        <authorList>
            <person name="Rangel L.T."/>
            <person name="Marden J."/>
            <person name="Colston S."/>
            <person name="Setubal J.C."/>
            <person name="Graf J."/>
            <person name="Gogarten J.P."/>
        </authorList>
    </citation>
    <scope>NUCLEOTIDE SEQUENCE</scope>
    <source>
        <strain evidence="1">BAQ071013-135</strain>
    </source>
</reference>
<evidence type="ECO:0000313" key="1">
    <source>
        <dbReference type="EMBL" id="TND51975.1"/>
    </source>
</evidence>
<dbReference type="AlphaFoldDB" id="A0AAX2UP16"/>
<proteinExistence type="predicted"/>
<gene>
    <name evidence="1" type="ORF">CF123_17815</name>
</gene>
<reference evidence="1" key="1">
    <citation type="submission" date="2017-10" db="EMBL/GenBank/DDBJ databases">
        <authorList>
            <person name="Colston S.M."/>
            <person name="Graf J."/>
        </authorList>
    </citation>
    <scope>NUCLEOTIDE SEQUENCE</scope>
    <source>
        <strain evidence="1">BAQ071013-135</strain>
    </source>
</reference>
<evidence type="ECO:0000313" key="2">
    <source>
        <dbReference type="Proteomes" id="UP000796104"/>
    </source>
</evidence>
<sequence length="107" mass="12156">MARLSRLSDMLITDDILRSYLYAAVLAMVRDHAETDVITYEIRPDEEYRADLLAHRAYGTAELRWVVKLVVGVDDEADPLPVGTSIRLPSSAWVREKIRHFLDDGGI</sequence>